<keyword evidence="1" id="KW-0732">Signal</keyword>
<evidence type="ECO:0000313" key="3">
    <source>
        <dbReference type="Proteomes" id="UP001250214"/>
    </source>
</evidence>
<dbReference type="PANTHER" id="PTHR43649">
    <property type="entry name" value="ARABINOSE-BINDING PROTEIN-RELATED"/>
    <property type="match status" value="1"/>
</dbReference>
<keyword evidence="3" id="KW-1185">Reference proteome</keyword>
<proteinExistence type="predicted"/>
<dbReference type="SUPFAM" id="SSF53850">
    <property type="entry name" value="Periplasmic binding protein-like II"/>
    <property type="match status" value="1"/>
</dbReference>
<dbReference type="Proteomes" id="UP001250214">
    <property type="component" value="Unassembled WGS sequence"/>
</dbReference>
<dbReference type="Pfam" id="PF13416">
    <property type="entry name" value="SBP_bac_8"/>
    <property type="match status" value="1"/>
</dbReference>
<organism evidence="2 3">
    <name type="scientific">Lipingzhangella rawalii</name>
    <dbReference type="NCBI Taxonomy" id="2055835"/>
    <lineage>
        <taxon>Bacteria</taxon>
        <taxon>Bacillati</taxon>
        <taxon>Actinomycetota</taxon>
        <taxon>Actinomycetes</taxon>
        <taxon>Streptosporangiales</taxon>
        <taxon>Nocardiopsidaceae</taxon>
        <taxon>Lipingzhangella</taxon>
    </lineage>
</organism>
<evidence type="ECO:0000256" key="1">
    <source>
        <dbReference type="SAM" id="SignalP"/>
    </source>
</evidence>
<accession>A0ABU2HB53</accession>
<feature type="chain" id="PRO_5047494099" evidence="1">
    <location>
        <begin position="28"/>
        <end position="425"/>
    </location>
</feature>
<dbReference type="Gene3D" id="3.40.190.10">
    <property type="entry name" value="Periplasmic binding protein-like II"/>
    <property type="match status" value="1"/>
</dbReference>
<protein>
    <submittedName>
        <fullName evidence="2">Extracellular solute-binding protein</fullName>
    </submittedName>
</protein>
<dbReference type="PROSITE" id="PS51257">
    <property type="entry name" value="PROKAR_LIPOPROTEIN"/>
    <property type="match status" value="1"/>
</dbReference>
<dbReference type="InterPro" id="IPR050490">
    <property type="entry name" value="Bact_solute-bd_prot1"/>
</dbReference>
<evidence type="ECO:0000313" key="2">
    <source>
        <dbReference type="EMBL" id="MDS1272511.1"/>
    </source>
</evidence>
<dbReference type="InterPro" id="IPR006059">
    <property type="entry name" value="SBP"/>
</dbReference>
<comment type="caution">
    <text evidence="2">The sequence shown here is derived from an EMBL/GenBank/DDBJ whole genome shotgun (WGS) entry which is preliminary data.</text>
</comment>
<gene>
    <name evidence="2" type="ORF">RIF23_19670</name>
</gene>
<dbReference type="RefSeq" id="WP_310914098.1">
    <property type="nucleotide sequence ID" value="NZ_JAVLVT010000013.1"/>
</dbReference>
<feature type="signal peptide" evidence="1">
    <location>
        <begin position="1"/>
        <end position="27"/>
    </location>
</feature>
<sequence length="425" mass="46645">MKRRARPTMFMAVTCSGALLAVTACNADGDGADAADAELVVETFGNFGYSELIEEFEDDTGITVEERVHGELADWNEVLQQNLAAGSGLGDVVAVEEGIILDVMESADAFHDLYDYGAGEMEDHFLPWKWELGHTPDDELLGLGTDIGSMAVCYRTDHFEDAGLPTERDEVSALWDDWEDFVDVGIEFQESDVDAHFVDTVTEYVNAISRQHGDFIFFDDNEQLYIEESDAVAHSWDIAESMIEEELTAELAMWSDDWNAAIQAGTFATMPCPAWMLGHIEEHAGPDAEGLWDVAEVPGDGGNWGGSWLAVPEETEYPEEATELAMFLTSEEGHLGAFQEANTLPSSPSTLESDEVLSEVNPYFNDAPVGEIFGEGAMDLEPVYLGLGHFPVQEAAGDQLEAWQTGQIDRDEAWEAAVEEAERAL</sequence>
<dbReference type="PANTHER" id="PTHR43649:SF32">
    <property type="entry name" value="SUGAR BINDING SECRETED PROTEIN"/>
    <property type="match status" value="1"/>
</dbReference>
<reference evidence="3" key="1">
    <citation type="submission" date="2023-07" db="EMBL/GenBank/DDBJ databases">
        <title>Novel species in the genus Lipingzhangella isolated from Sambhar Salt Lake.</title>
        <authorList>
            <person name="Jiya N."/>
            <person name="Kajale S."/>
            <person name="Sharma A."/>
        </authorList>
    </citation>
    <scope>NUCLEOTIDE SEQUENCE [LARGE SCALE GENOMIC DNA]</scope>
    <source>
        <strain evidence="3">LS1_29</strain>
    </source>
</reference>
<name>A0ABU2HB53_9ACTN</name>
<dbReference type="EMBL" id="JAVLVT010000013">
    <property type="protein sequence ID" value="MDS1272511.1"/>
    <property type="molecule type" value="Genomic_DNA"/>
</dbReference>